<evidence type="ECO:0000313" key="2">
    <source>
        <dbReference type="Proteomes" id="UP000061489"/>
    </source>
</evidence>
<protein>
    <recommendedName>
        <fullName evidence="3">Glycosyl transferase family 1 domain-containing protein</fullName>
    </recommendedName>
</protein>
<evidence type="ECO:0008006" key="3">
    <source>
        <dbReference type="Google" id="ProtNLM"/>
    </source>
</evidence>
<evidence type="ECO:0000313" key="1">
    <source>
        <dbReference type="EMBL" id="AHI29902.1"/>
    </source>
</evidence>
<dbReference type="HOGENOM" id="CLU_3045134_0_0_6"/>
<dbReference type="Gene3D" id="3.40.50.2000">
    <property type="entry name" value="Glycogen Phosphorylase B"/>
    <property type="match status" value="1"/>
</dbReference>
<dbReference type="SUPFAM" id="SSF53756">
    <property type="entry name" value="UDP-Glycosyltransferase/glycogen phosphorylase"/>
    <property type="match status" value="1"/>
</dbReference>
<name>W5YL22_9GAMM</name>
<reference evidence="1 2" key="1">
    <citation type="journal article" date="2014" name="Genome Announc.">
        <title>Draft Genome Sequences of Marinobacter similis A3d10T and Marinobacter salarius R9SW1T.</title>
        <authorList>
            <person name="Ivanova E.P."/>
            <person name="Ng H.J."/>
            <person name="Webb H.K."/>
            <person name="Feng G."/>
            <person name="Oshima K."/>
            <person name="Hattori M."/>
            <person name="Ohkuma M."/>
            <person name="Sergeev A.F."/>
            <person name="Mikhailov V.V."/>
            <person name="Crawford R.J."/>
            <person name="Sawabe T."/>
        </authorList>
    </citation>
    <scope>NUCLEOTIDE SEQUENCE [LARGE SCALE GENOMIC DNA]</scope>
    <source>
        <strain evidence="1 2">A3d10</strain>
    </source>
</reference>
<proteinExistence type="predicted"/>
<dbReference type="STRING" id="1420916.AU14_00880"/>
<dbReference type="KEGG" id="msx:AU14_00880"/>
<dbReference type="Proteomes" id="UP000061489">
    <property type="component" value="Chromosome"/>
</dbReference>
<dbReference type="EMBL" id="CP007151">
    <property type="protein sequence ID" value="AHI29902.1"/>
    <property type="molecule type" value="Genomic_DNA"/>
</dbReference>
<dbReference type="AlphaFoldDB" id="W5YL22"/>
<accession>W5YL22</accession>
<organism evidence="1 2">
    <name type="scientific">Marinobacter similis</name>
    <dbReference type="NCBI Taxonomy" id="1420916"/>
    <lineage>
        <taxon>Bacteria</taxon>
        <taxon>Pseudomonadati</taxon>
        <taxon>Pseudomonadota</taxon>
        <taxon>Gammaproteobacteria</taxon>
        <taxon>Pseudomonadales</taxon>
        <taxon>Marinobacteraceae</taxon>
        <taxon>Marinobacter</taxon>
    </lineage>
</organism>
<keyword evidence="2" id="KW-1185">Reference proteome</keyword>
<gene>
    <name evidence="1" type="ORF">AU14_00880</name>
</gene>
<sequence>MVIDEAIAFGLPVITSDGGALSNTGDQPGVLQYPAGDVEALEAALRAWLSDPED</sequence>